<evidence type="ECO:0000313" key="1">
    <source>
        <dbReference type="EMBL" id="KZV91295.1"/>
    </source>
</evidence>
<accession>A0A165H115</accession>
<keyword evidence="2" id="KW-1185">Reference proteome</keyword>
<gene>
    <name evidence="1" type="ORF">EXIGLDRAFT_770020</name>
</gene>
<sequence length="275" mass="29822">MHSALLADRELWPWRADFMLVVPSAKSNVAAATDSVPWNIRATIGPDINRKYKPGSAGAETVGLFEMLPTLFAVVLVATQVWASTPSTLSCKPVSPGYLVLESSSYDYYRRSGLGPALTSHDKSNDSFITTASPYPRFTLETCNSTYTGFPPSIANGRWKLGGKCITAESDGALALKKCATKDDKGLLSQFFSTSLTATGNSTARGSRTQLIGYRANETAIDLYTTISRHNRTDVISQTVTPPPNTGHRGPPNYTYHILFYQPSKDGRRPFGPGA</sequence>
<dbReference type="Proteomes" id="UP000077266">
    <property type="component" value="Unassembled WGS sequence"/>
</dbReference>
<reference evidence="1 2" key="1">
    <citation type="journal article" date="2016" name="Mol. Biol. Evol.">
        <title>Comparative Genomics of Early-Diverging Mushroom-Forming Fungi Provides Insights into the Origins of Lignocellulose Decay Capabilities.</title>
        <authorList>
            <person name="Nagy L.G."/>
            <person name="Riley R."/>
            <person name="Tritt A."/>
            <person name="Adam C."/>
            <person name="Daum C."/>
            <person name="Floudas D."/>
            <person name="Sun H."/>
            <person name="Yadav J.S."/>
            <person name="Pangilinan J."/>
            <person name="Larsson K.H."/>
            <person name="Matsuura K."/>
            <person name="Barry K."/>
            <person name="Labutti K."/>
            <person name="Kuo R."/>
            <person name="Ohm R.A."/>
            <person name="Bhattacharya S.S."/>
            <person name="Shirouzu T."/>
            <person name="Yoshinaga Y."/>
            <person name="Martin F.M."/>
            <person name="Grigoriev I.V."/>
            <person name="Hibbett D.S."/>
        </authorList>
    </citation>
    <scope>NUCLEOTIDE SEQUENCE [LARGE SCALE GENOMIC DNA]</scope>
    <source>
        <strain evidence="1 2">HHB12029</strain>
    </source>
</reference>
<dbReference type="EMBL" id="KV426030">
    <property type="protein sequence ID" value="KZV91295.1"/>
    <property type="molecule type" value="Genomic_DNA"/>
</dbReference>
<dbReference type="InParanoid" id="A0A165H115"/>
<proteinExistence type="predicted"/>
<protein>
    <submittedName>
        <fullName evidence="1">Uncharacterized protein</fullName>
    </submittedName>
</protein>
<organism evidence="1 2">
    <name type="scientific">Exidia glandulosa HHB12029</name>
    <dbReference type="NCBI Taxonomy" id="1314781"/>
    <lineage>
        <taxon>Eukaryota</taxon>
        <taxon>Fungi</taxon>
        <taxon>Dikarya</taxon>
        <taxon>Basidiomycota</taxon>
        <taxon>Agaricomycotina</taxon>
        <taxon>Agaricomycetes</taxon>
        <taxon>Auriculariales</taxon>
        <taxon>Exidiaceae</taxon>
        <taxon>Exidia</taxon>
    </lineage>
</organism>
<name>A0A165H115_EXIGL</name>
<evidence type="ECO:0000313" key="2">
    <source>
        <dbReference type="Proteomes" id="UP000077266"/>
    </source>
</evidence>
<dbReference type="AlphaFoldDB" id="A0A165H115"/>